<evidence type="ECO:0000313" key="4">
    <source>
        <dbReference type="Proteomes" id="UP000176608"/>
    </source>
</evidence>
<accession>A0A1F4UQL9</accession>
<dbReference type="CDD" id="cd03801">
    <property type="entry name" value="GT4_PimA-like"/>
    <property type="match status" value="1"/>
</dbReference>
<dbReference type="Pfam" id="PF13579">
    <property type="entry name" value="Glyco_trans_4_4"/>
    <property type="match status" value="1"/>
</dbReference>
<dbReference type="Proteomes" id="UP000176608">
    <property type="component" value="Unassembled WGS sequence"/>
</dbReference>
<protein>
    <recommendedName>
        <fullName evidence="5">Glycosyl transferase family 1</fullName>
    </recommendedName>
</protein>
<evidence type="ECO:0000259" key="1">
    <source>
        <dbReference type="Pfam" id="PF00534"/>
    </source>
</evidence>
<dbReference type="InterPro" id="IPR001296">
    <property type="entry name" value="Glyco_trans_1"/>
</dbReference>
<organism evidence="3 4">
    <name type="scientific">candidate division WWE3 bacterium RIFCSPHIGHO2_01_FULL_42_13</name>
    <dbReference type="NCBI Taxonomy" id="1802617"/>
    <lineage>
        <taxon>Bacteria</taxon>
        <taxon>Katanobacteria</taxon>
    </lineage>
</organism>
<proteinExistence type="predicted"/>
<comment type="caution">
    <text evidence="3">The sequence shown here is derived from an EMBL/GenBank/DDBJ whole genome shotgun (WGS) entry which is preliminary data.</text>
</comment>
<reference evidence="3 4" key="1">
    <citation type="journal article" date="2016" name="Nat. Commun.">
        <title>Thousands of microbial genomes shed light on interconnected biogeochemical processes in an aquifer system.</title>
        <authorList>
            <person name="Anantharaman K."/>
            <person name="Brown C.T."/>
            <person name="Hug L.A."/>
            <person name="Sharon I."/>
            <person name="Castelle C.J."/>
            <person name="Probst A.J."/>
            <person name="Thomas B.C."/>
            <person name="Singh A."/>
            <person name="Wilkins M.J."/>
            <person name="Karaoz U."/>
            <person name="Brodie E.L."/>
            <person name="Williams K.H."/>
            <person name="Hubbard S.S."/>
            <person name="Banfield J.F."/>
        </authorList>
    </citation>
    <scope>NUCLEOTIDE SEQUENCE [LARGE SCALE GENOMIC DNA]</scope>
</reference>
<dbReference type="InterPro" id="IPR028098">
    <property type="entry name" value="Glyco_trans_4-like_N"/>
</dbReference>
<dbReference type="AlphaFoldDB" id="A0A1F4UQL9"/>
<dbReference type="EMBL" id="MEVA01000016">
    <property type="protein sequence ID" value="OGC47209.1"/>
    <property type="molecule type" value="Genomic_DNA"/>
</dbReference>
<dbReference type="PANTHER" id="PTHR45947">
    <property type="entry name" value="SULFOQUINOVOSYL TRANSFERASE SQD2"/>
    <property type="match status" value="1"/>
</dbReference>
<dbReference type="GO" id="GO:0016757">
    <property type="term" value="F:glycosyltransferase activity"/>
    <property type="evidence" value="ECO:0007669"/>
    <property type="project" value="InterPro"/>
</dbReference>
<evidence type="ECO:0000259" key="2">
    <source>
        <dbReference type="Pfam" id="PF13579"/>
    </source>
</evidence>
<name>A0A1F4UQL9_UNCKA</name>
<dbReference type="Gene3D" id="3.40.50.2000">
    <property type="entry name" value="Glycogen Phosphorylase B"/>
    <property type="match status" value="2"/>
</dbReference>
<feature type="domain" description="Glycosyltransferase subfamily 4-like N-terminal" evidence="2">
    <location>
        <begin position="17"/>
        <end position="201"/>
    </location>
</feature>
<dbReference type="Pfam" id="PF00534">
    <property type="entry name" value="Glycos_transf_1"/>
    <property type="match status" value="1"/>
</dbReference>
<dbReference type="InterPro" id="IPR050194">
    <property type="entry name" value="Glycosyltransferase_grp1"/>
</dbReference>
<evidence type="ECO:0000313" key="3">
    <source>
        <dbReference type="EMBL" id="OGC47209.1"/>
    </source>
</evidence>
<feature type="domain" description="Glycosyl transferase family 1" evidence="1">
    <location>
        <begin position="203"/>
        <end position="369"/>
    </location>
</feature>
<sequence length="393" mass="43990">MNVAVFIKKTTLHEGFGGLETQNKALCEGLAKRGHKITIFAPKQELNTDSQELNGVSYKFIDCSYRSLGGFGYLDKNNWINRSVEAFKQSYKEEKFDLILGQSSAALGLVMKKNELGVPVVSISHGTTTGEYKTLLQSLSSPKDYIKLIPNTAYFLLNFFNRQREFVLHSDKVIAVSKFVRQALIDETFVDESKVVVIYNGIDEDIARTKKEDGVVRLFYVGLIHRSKGLADLVVAMGQIRDKKVELTIVGDGPHLMGLKEMVSEKKLLDKIHIFGRIPHKESMKLLGESDIFVLPSRRVEGFPMSIVEAMLAQVPVIGSNMGGIPEGIEDGVTGIIYESGNVDQLKNAILKLSEDEELRNVMGKKAFEKAKKEFTLDVMLDKYEKVFNEVIL</sequence>
<dbReference type="PANTHER" id="PTHR45947:SF3">
    <property type="entry name" value="SULFOQUINOVOSYL TRANSFERASE SQD2"/>
    <property type="match status" value="1"/>
</dbReference>
<dbReference type="STRING" id="1802617.A2886_01005"/>
<evidence type="ECO:0008006" key="5">
    <source>
        <dbReference type="Google" id="ProtNLM"/>
    </source>
</evidence>
<dbReference type="SUPFAM" id="SSF53756">
    <property type="entry name" value="UDP-Glycosyltransferase/glycogen phosphorylase"/>
    <property type="match status" value="1"/>
</dbReference>
<gene>
    <name evidence="3" type="ORF">A2886_01005</name>
</gene>